<dbReference type="EMBL" id="UYJE01005909">
    <property type="protein sequence ID" value="VDI41568.1"/>
    <property type="molecule type" value="Genomic_DNA"/>
</dbReference>
<accession>A0A8B6EZK0</accession>
<dbReference type="SUPFAM" id="SSF57196">
    <property type="entry name" value="EGF/Laminin"/>
    <property type="match status" value="1"/>
</dbReference>
<dbReference type="CDD" id="cd00054">
    <property type="entry name" value="EGF_CA"/>
    <property type="match status" value="1"/>
</dbReference>
<keyword evidence="2" id="KW-0472">Membrane</keyword>
<feature type="transmembrane region" description="Helical" evidence="2">
    <location>
        <begin position="50"/>
        <end position="72"/>
    </location>
</feature>
<proteinExistence type="predicted"/>
<evidence type="ECO:0000259" key="3">
    <source>
        <dbReference type="SMART" id="SM00179"/>
    </source>
</evidence>
<evidence type="ECO:0000313" key="5">
    <source>
        <dbReference type="Proteomes" id="UP000596742"/>
    </source>
</evidence>
<organism evidence="4 5">
    <name type="scientific">Mytilus galloprovincialis</name>
    <name type="common">Mediterranean mussel</name>
    <dbReference type="NCBI Taxonomy" id="29158"/>
    <lineage>
        <taxon>Eukaryota</taxon>
        <taxon>Metazoa</taxon>
        <taxon>Spiralia</taxon>
        <taxon>Lophotrochozoa</taxon>
        <taxon>Mollusca</taxon>
        <taxon>Bivalvia</taxon>
        <taxon>Autobranchia</taxon>
        <taxon>Pteriomorphia</taxon>
        <taxon>Mytilida</taxon>
        <taxon>Mytiloidea</taxon>
        <taxon>Mytilidae</taxon>
        <taxon>Mytilinae</taxon>
        <taxon>Mytilus</taxon>
    </lineage>
</organism>
<sequence length="354" mass="39843">INECLRSNYICDDQCINTNGSFYCKCNNNNSSSAEGMTCLDLGNDKSSVAVVLGTIIPIIFVTVAVLFVIFLKRRHNNQRAQEEINLATENTRAQTPVTYNLPVSCTLRKQYIIKSSRDSYQYITNCTTIDKKLVFTNSTNNRLVVVDADCRSVRYMPLYHVPEYITKIGSTTVGVSCTTDNVILLIDISTYSIVHTVNTSGHCYGISYNNNHLYVIIGKTPTVMNLAGKVKRTLPSSSHKIKHIIASRKYLICTNSTTIFCFSMKGSVKWMFKYEKYKTFRGITTDQKGNVYVTDEKTDTVIAVSDDGKHREILRKSDGLNKPIGIYFDKKDNSLLVCNCKCGMAYTFDVTFT</sequence>
<dbReference type="AlphaFoldDB" id="A0A8B6EZK0"/>
<evidence type="ECO:0000256" key="1">
    <source>
        <dbReference type="ARBA" id="ARBA00023157"/>
    </source>
</evidence>
<dbReference type="InterPro" id="IPR011044">
    <property type="entry name" value="Quino_amine_DH_bsu"/>
</dbReference>
<feature type="domain" description="EGF-like calcium-binding" evidence="3">
    <location>
        <begin position="1"/>
        <end position="40"/>
    </location>
</feature>
<dbReference type="OrthoDB" id="4062651at2759"/>
<keyword evidence="1" id="KW-1015">Disulfide bond</keyword>
<dbReference type="GO" id="GO:0005509">
    <property type="term" value="F:calcium ion binding"/>
    <property type="evidence" value="ECO:0007669"/>
    <property type="project" value="InterPro"/>
</dbReference>
<protein>
    <recommendedName>
        <fullName evidence="3">EGF-like calcium-binding domain-containing protein</fullName>
    </recommendedName>
</protein>
<reference evidence="4" key="1">
    <citation type="submission" date="2018-11" db="EMBL/GenBank/DDBJ databases">
        <authorList>
            <person name="Alioto T."/>
            <person name="Alioto T."/>
        </authorList>
    </citation>
    <scope>NUCLEOTIDE SEQUENCE</scope>
</reference>
<name>A0A8B6EZK0_MYTGA</name>
<comment type="caution">
    <text evidence="4">The sequence shown here is derived from an EMBL/GenBank/DDBJ whole genome shotgun (WGS) entry which is preliminary data.</text>
</comment>
<keyword evidence="2" id="KW-1133">Transmembrane helix</keyword>
<dbReference type="InterPro" id="IPR011042">
    <property type="entry name" value="6-blade_b-propeller_TolB-like"/>
</dbReference>
<dbReference type="InterPro" id="IPR001881">
    <property type="entry name" value="EGF-like_Ca-bd_dom"/>
</dbReference>
<evidence type="ECO:0000313" key="4">
    <source>
        <dbReference type="EMBL" id="VDI41568.1"/>
    </source>
</evidence>
<dbReference type="Gene3D" id="2.120.10.30">
    <property type="entry name" value="TolB, C-terminal domain"/>
    <property type="match status" value="1"/>
</dbReference>
<dbReference type="Gene3D" id="2.10.25.10">
    <property type="entry name" value="Laminin"/>
    <property type="match status" value="1"/>
</dbReference>
<gene>
    <name evidence="4" type="ORF">MGAL_10B052485</name>
</gene>
<dbReference type="SMART" id="SM00179">
    <property type="entry name" value="EGF_CA"/>
    <property type="match status" value="1"/>
</dbReference>
<evidence type="ECO:0000256" key="2">
    <source>
        <dbReference type="SAM" id="Phobius"/>
    </source>
</evidence>
<dbReference type="SUPFAM" id="SSF50969">
    <property type="entry name" value="YVTN repeat-like/Quinoprotein amine dehydrogenase"/>
    <property type="match status" value="1"/>
</dbReference>
<dbReference type="Proteomes" id="UP000596742">
    <property type="component" value="Unassembled WGS sequence"/>
</dbReference>
<keyword evidence="5" id="KW-1185">Reference proteome</keyword>
<keyword evidence="2" id="KW-0812">Transmembrane</keyword>
<feature type="non-terminal residue" evidence="4">
    <location>
        <position position="1"/>
    </location>
</feature>